<dbReference type="CDD" id="cd00317">
    <property type="entry name" value="cyclophilin"/>
    <property type="match status" value="1"/>
</dbReference>
<evidence type="ECO:0000313" key="8">
    <source>
        <dbReference type="Proteomes" id="UP000469440"/>
    </source>
</evidence>
<dbReference type="PANTHER" id="PTHR45625">
    <property type="entry name" value="PEPTIDYL-PROLYL CIS-TRANS ISOMERASE-RELATED"/>
    <property type="match status" value="1"/>
</dbReference>
<dbReference type="EC" id="5.2.1.8" evidence="4"/>
<feature type="domain" description="PPIase cyclophilin-type" evidence="5">
    <location>
        <begin position="53"/>
        <end position="262"/>
    </location>
</feature>
<dbReference type="PROSITE" id="PS51257">
    <property type="entry name" value="PROKAR_LIPOPROTEIN"/>
    <property type="match status" value="1"/>
</dbReference>
<organism evidence="6 8">
    <name type="scientific">Caproicibacter fermentans</name>
    <dbReference type="NCBI Taxonomy" id="2576756"/>
    <lineage>
        <taxon>Bacteria</taxon>
        <taxon>Bacillati</taxon>
        <taxon>Bacillota</taxon>
        <taxon>Clostridia</taxon>
        <taxon>Eubacteriales</taxon>
        <taxon>Acutalibacteraceae</taxon>
        <taxon>Caproicibacter</taxon>
    </lineage>
</organism>
<sequence>MRNKNGILCFGLSAVLLFLTACSGASAGSDGRIRPDDGKKIGYQMELPQKGEEIAVLTTSKGTVKIRLFPDAAPKAVENFKGLIQKGYYNNLTFHRVIKDFMIQTGDPKGDGTGGESLWGKEFADEFNGNLLNLRGALAMANSGEDTNGSQFFIDQAPASLFSGWDNYQKAYELYQQNPEAFILKYKSNWIDMSKVTQEYKAAYEKYGGNPYLDGYYNIVKKGHTVFGQVFDGMDTVDKIAAVSTDSEGKPTEAVTIQKAEIVKYEG</sequence>
<dbReference type="EMBL" id="VWXL01000058">
    <property type="protein sequence ID" value="MVB11562.1"/>
    <property type="molecule type" value="Genomic_DNA"/>
</dbReference>
<dbReference type="GO" id="GO:0006457">
    <property type="term" value="P:protein folding"/>
    <property type="evidence" value="ECO:0007669"/>
    <property type="project" value="InterPro"/>
</dbReference>
<dbReference type="Proteomes" id="UP000515909">
    <property type="component" value="Chromosome"/>
</dbReference>
<proteinExistence type="inferred from homology"/>
<dbReference type="Pfam" id="PF00160">
    <property type="entry name" value="Pro_isomerase"/>
    <property type="match status" value="1"/>
</dbReference>
<dbReference type="PROSITE" id="PS00170">
    <property type="entry name" value="CSA_PPIASE_1"/>
    <property type="match status" value="1"/>
</dbReference>
<dbReference type="Proteomes" id="UP000469440">
    <property type="component" value="Unassembled WGS sequence"/>
</dbReference>
<accession>A0A6N8I0M1</accession>
<dbReference type="InterPro" id="IPR002130">
    <property type="entry name" value="Cyclophilin-type_PPIase_dom"/>
</dbReference>
<evidence type="ECO:0000313" key="7">
    <source>
        <dbReference type="EMBL" id="QNK41076.1"/>
    </source>
</evidence>
<dbReference type="InterPro" id="IPR044666">
    <property type="entry name" value="Cyclophilin_A-like"/>
</dbReference>
<evidence type="ECO:0000256" key="4">
    <source>
        <dbReference type="RuleBase" id="RU363019"/>
    </source>
</evidence>
<keyword evidence="8" id="KW-1185">Reference proteome</keyword>
<comment type="catalytic activity">
    <reaction evidence="4">
        <text>[protein]-peptidylproline (omega=180) = [protein]-peptidylproline (omega=0)</text>
        <dbReference type="Rhea" id="RHEA:16237"/>
        <dbReference type="Rhea" id="RHEA-COMP:10747"/>
        <dbReference type="Rhea" id="RHEA-COMP:10748"/>
        <dbReference type="ChEBI" id="CHEBI:83833"/>
        <dbReference type="ChEBI" id="CHEBI:83834"/>
        <dbReference type="EC" id="5.2.1.8"/>
    </reaction>
</comment>
<dbReference type="PROSITE" id="PS50072">
    <property type="entry name" value="CSA_PPIASE_2"/>
    <property type="match status" value="1"/>
</dbReference>
<reference evidence="6 8" key="1">
    <citation type="submission" date="2019-09" db="EMBL/GenBank/DDBJ databases">
        <title>Genome sequence of Clostridium sp. EA1.</title>
        <authorList>
            <person name="Poehlein A."/>
            <person name="Bengelsdorf F.R."/>
            <person name="Daniel R."/>
        </authorList>
    </citation>
    <scope>NUCLEOTIDE SEQUENCE [LARGE SCALE GENOMIC DNA]</scope>
    <source>
        <strain evidence="6 8">EA1</strain>
    </source>
</reference>
<feature type="chain" id="PRO_5035956796" description="Peptidyl-prolyl cis-trans isomerase" evidence="4">
    <location>
        <begin position="28"/>
        <end position="267"/>
    </location>
</feature>
<gene>
    <name evidence="6" type="ORF">CAFE_22820</name>
    <name evidence="7" type="ORF">HCR03_01820</name>
</gene>
<name>A0A6N8I0M1_9FIRM</name>
<accession>A0A7G8TBT5</accession>
<comment type="function">
    <text evidence="1 4">PPIases accelerate the folding of proteins. It catalyzes the cis-trans isomerization of proline imidic peptide bonds in oligopeptides.</text>
</comment>
<keyword evidence="2 4" id="KW-0697">Rotamase</keyword>
<dbReference type="PRINTS" id="PR00153">
    <property type="entry name" value="CSAPPISMRASE"/>
</dbReference>
<keyword evidence="3 4" id="KW-0413">Isomerase</keyword>
<reference evidence="7 9" key="2">
    <citation type="submission" date="2020-08" db="EMBL/GenBank/DDBJ databases">
        <title>The isolate Caproiciproducens sp. 7D4C2 produces n-caproate at mildly acidic conditions from hexoses: genome and rBOX comparison with related strains and chain-elongating bacteria.</title>
        <authorList>
            <person name="Esquivel-Elizondo S."/>
            <person name="Bagci C."/>
            <person name="Temovska M."/>
            <person name="Jeon B.S."/>
            <person name="Bessarab I."/>
            <person name="Williams R.B.H."/>
            <person name="Huson D.H."/>
            <person name="Angenent L.T."/>
        </authorList>
    </citation>
    <scope>NUCLEOTIDE SEQUENCE [LARGE SCALE GENOMIC DNA]</scope>
    <source>
        <strain evidence="7 9">7D4C2</strain>
    </source>
</reference>
<dbReference type="EMBL" id="CP060286">
    <property type="protein sequence ID" value="QNK41076.1"/>
    <property type="molecule type" value="Genomic_DNA"/>
</dbReference>
<dbReference type="AlphaFoldDB" id="A0A6N8I0M1"/>
<dbReference type="RefSeq" id="WP_066643881.1">
    <property type="nucleotide sequence ID" value="NZ_CP060286.1"/>
</dbReference>
<dbReference type="PANTHER" id="PTHR45625:SF4">
    <property type="entry name" value="PEPTIDYLPROLYL ISOMERASE DOMAIN AND WD REPEAT-CONTAINING PROTEIN 1"/>
    <property type="match status" value="1"/>
</dbReference>
<keyword evidence="4" id="KW-0732">Signal</keyword>
<dbReference type="OrthoDB" id="9807797at2"/>
<evidence type="ECO:0000259" key="5">
    <source>
        <dbReference type="PROSITE" id="PS50072"/>
    </source>
</evidence>
<evidence type="ECO:0000313" key="9">
    <source>
        <dbReference type="Proteomes" id="UP000515909"/>
    </source>
</evidence>
<feature type="signal peptide" evidence="4">
    <location>
        <begin position="1"/>
        <end position="27"/>
    </location>
</feature>
<evidence type="ECO:0000313" key="6">
    <source>
        <dbReference type="EMBL" id="MVB11562.1"/>
    </source>
</evidence>
<dbReference type="SUPFAM" id="SSF50891">
    <property type="entry name" value="Cyclophilin-like"/>
    <property type="match status" value="1"/>
</dbReference>
<comment type="similarity">
    <text evidence="4">Belongs to the cyclophilin-type PPIase family.</text>
</comment>
<dbReference type="InterPro" id="IPR029000">
    <property type="entry name" value="Cyclophilin-like_dom_sf"/>
</dbReference>
<dbReference type="KEGG" id="cfem:HCR03_01820"/>
<dbReference type="InterPro" id="IPR020892">
    <property type="entry name" value="Cyclophilin-type_PPIase_CS"/>
</dbReference>
<dbReference type="GO" id="GO:0003755">
    <property type="term" value="F:peptidyl-prolyl cis-trans isomerase activity"/>
    <property type="evidence" value="ECO:0007669"/>
    <property type="project" value="UniProtKB-UniRule"/>
</dbReference>
<protein>
    <recommendedName>
        <fullName evidence="4">Peptidyl-prolyl cis-trans isomerase</fullName>
        <shortName evidence="4">PPIase</shortName>
        <ecNumber evidence="4">5.2.1.8</ecNumber>
    </recommendedName>
</protein>
<evidence type="ECO:0000256" key="1">
    <source>
        <dbReference type="ARBA" id="ARBA00002388"/>
    </source>
</evidence>
<dbReference type="Gene3D" id="2.40.100.10">
    <property type="entry name" value="Cyclophilin-like"/>
    <property type="match status" value="1"/>
</dbReference>
<evidence type="ECO:0000256" key="3">
    <source>
        <dbReference type="ARBA" id="ARBA00023235"/>
    </source>
</evidence>
<evidence type="ECO:0000256" key="2">
    <source>
        <dbReference type="ARBA" id="ARBA00023110"/>
    </source>
</evidence>